<dbReference type="OrthoDB" id="7777654at2759"/>
<comment type="caution">
    <text evidence="1">The sequence shown here is derived from an EMBL/GenBank/DDBJ whole genome shotgun (WGS) entry which is preliminary data.</text>
</comment>
<dbReference type="SUPFAM" id="SSF51905">
    <property type="entry name" value="FAD/NAD(P)-binding domain"/>
    <property type="match status" value="1"/>
</dbReference>
<name>A0A9Q0MM02_9DIPT</name>
<organism evidence="1 2">
    <name type="scientific">Pseudolycoriella hygida</name>
    <dbReference type="NCBI Taxonomy" id="35572"/>
    <lineage>
        <taxon>Eukaryota</taxon>
        <taxon>Metazoa</taxon>
        <taxon>Ecdysozoa</taxon>
        <taxon>Arthropoda</taxon>
        <taxon>Hexapoda</taxon>
        <taxon>Insecta</taxon>
        <taxon>Pterygota</taxon>
        <taxon>Neoptera</taxon>
        <taxon>Endopterygota</taxon>
        <taxon>Diptera</taxon>
        <taxon>Nematocera</taxon>
        <taxon>Sciaroidea</taxon>
        <taxon>Sciaridae</taxon>
        <taxon>Pseudolycoriella</taxon>
    </lineage>
</organism>
<evidence type="ECO:0000313" key="2">
    <source>
        <dbReference type="Proteomes" id="UP001151699"/>
    </source>
</evidence>
<proteinExistence type="predicted"/>
<dbReference type="EMBL" id="WJQU01000794">
    <property type="protein sequence ID" value="KAJ6634251.1"/>
    <property type="molecule type" value="Genomic_DNA"/>
</dbReference>
<gene>
    <name evidence="1" type="primary">PAO_1</name>
    <name evidence="1" type="ORF">Bhyg_17123</name>
</gene>
<dbReference type="InterPro" id="IPR036188">
    <property type="entry name" value="FAD/NAD-bd_sf"/>
</dbReference>
<evidence type="ECO:0000313" key="1">
    <source>
        <dbReference type="EMBL" id="KAJ6634251.1"/>
    </source>
</evidence>
<dbReference type="Gene3D" id="3.90.660.60">
    <property type="match status" value="1"/>
</dbReference>
<dbReference type="AlphaFoldDB" id="A0A9Q0MM02"/>
<dbReference type="Gene3D" id="3.50.50.60">
    <property type="entry name" value="FAD/NAD(P)-binding domain"/>
    <property type="match status" value="1"/>
</dbReference>
<protein>
    <submittedName>
        <fullName evidence="1">Phenylalanine 2-monooxygenase</fullName>
    </submittedName>
</protein>
<accession>A0A9Q0MM02</accession>
<sequence>MGISINPDVLFTKRENKSRSRTIVELAENGKYYRHPDSSLISYPVVVEKPLGEIKKDLNVAIVGAGPAGIACLYELSRLKGEGKITVTMYDCDPDHFQVPEEVSVRIKGLKAGRVSAAISSEDEVDRAVYEIGAMRFPEIAGLVWHYAYNMYPDKREDRIDPFPNPGTVPTELLHGNYVDRYGPGKEGTDWLHADSRTKQVVELIGKRLKGTTDKDKNTSLFPIGGKDPAKISQILKDPKTQECELKTIHEHWKTFMRENDISLESAIRKIIETYHDELKSDVPGISSDVEKINYYVELFGTIGFGTGGFKPVYNMSLLETMRLMLWSYNDEYLLPVQANVHFFRDIYLAALENGRNRLKINTSLARVSDVCHVEENGNVKALVVSYKVEENGAEHLEAKTAEYDYVILTTTPKQTSSMISKVGFRNKVVPSALLGEPMPVPDDKSVSPKSDKCKPSVGQVEVKNVRPALVLSNDNDIPNSKLFTAVNNLHMVCSSKVFATVKITDFEKYAPKFKENGPITAIVADCGLGSSYVVPYVKLTSEMEDKSNTYYSFLISYAWEDDSKGLQNVFGKYPLNVKAPKPPAHCPGNVGASKDTEHMMRAVIRRTMRRVTDPIDGSDKQWWFGEALRNCTLEDQLSYDWGTNNSAGAFKLNMVGDNHNADLLVRYHTHALTPKLNNRFFLANCSYSHLGGWLEGAFMSAVNAVCGLVVAANDGNVDALSPEARKVVESFESVV</sequence>
<dbReference type="Proteomes" id="UP001151699">
    <property type="component" value="Unassembled WGS sequence"/>
</dbReference>
<keyword evidence="2" id="KW-1185">Reference proteome</keyword>
<reference evidence="1" key="1">
    <citation type="submission" date="2022-07" db="EMBL/GenBank/DDBJ databases">
        <authorList>
            <person name="Trinca V."/>
            <person name="Uliana J.V.C."/>
            <person name="Torres T.T."/>
            <person name="Ward R.J."/>
            <person name="Monesi N."/>
        </authorList>
    </citation>
    <scope>NUCLEOTIDE SEQUENCE</scope>
    <source>
        <strain evidence="1">HSMRA1968</strain>
        <tissue evidence="1">Whole embryos</tissue>
    </source>
</reference>